<protein>
    <submittedName>
        <fullName evidence="1">Uncharacterized protein</fullName>
    </submittedName>
</protein>
<evidence type="ECO:0000313" key="1">
    <source>
        <dbReference type="EMBL" id="OGD33810.1"/>
    </source>
</evidence>
<accession>A0A1F5BT38</accession>
<gene>
    <name evidence="1" type="ORF">A2988_01910</name>
</gene>
<dbReference type="AlphaFoldDB" id="A0A1F5BT38"/>
<dbReference type="STRING" id="1797298.A2988_01910"/>
<evidence type="ECO:0000313" key="2">
    <source>
        <dbReference type="Proteomes" id="UP000176650"/>
    </source>
</evidence>
<comment type="caution">
    <text evidence="1">The sequence shown here is derived from an EMBL/GenBank/DDBJ whole genome shotgun (WGS) entry which is preliminary data.</text>
</comment>
<organism evidence="1 2">
    <name type="scientific">Candidatus Azambacteria bacterium RIFCSPLOWO2_01_FULL_46_25</name>
    <dbReference type="NCBI Taxonomy" id="1797298"/>
    <lineage>
        <taxon>Bacteria</taxon>
        <taxon>Candidatus Azamiibacteriota</taxon>
    </lineage>
</organism>
<proteinExistence type="predicted"/>
<sequence>MSIERPYIPSKEEHQRALDSLTEEYRKLGMEREKDSEAKVIEALTAKGKNSPEAMSVLGNWIEMKQHEVDLINTSRASVELAMKAAWIYKQSGHFNEALEELRTTEEAAWNEDEALYYMVIALKMVIENANRENEEYDDQGEA</sequence>
<name>A0A1F5BT38_9BACT</name>
<dbReference type="EMBL" id="MEYS01000003">
    <property type="protein sequence ID" value="OGD33810.1"/>
    <property type="molecule type" value="Genomic_DNA"/>
</dbReference>
<dbReference type="Proteomes" id="UP000176650">
    <property type="component" value="Unassembled WGS sequence"/>
</dbReference>
<reference evidence="1 2" key="1">
    <citation type="journal article" date="2016" name="Nat. Commun.">
        <title>Thousands of microbial genomes shed light on interconnected biogeochemical processes in an aquifer system.</title>
        <authorList>
            <person name="Anantharaman K."/>
            <person name="Brown C.T."/>
            <person name="Hug L.A."/>
            <person name="Sharon I."/>
            <person name="Castelle C.J."/>
            <person name="Probst A.J."/>
            <person name="Thomas B.C."/>
            <person name="Singh A."/>
            <person name="Wilkins M.J."/>
            <person name="Karaoz U."/>
            <person name="Brodie E.L."/>
            <person name="Williams K.H."/>
            <person name="Hubbard S.S."/>
            <person name="Banfield J.F."/>
        </authorList>
    </citation>
    <scope>NUCLEOTIDE SEQUENCE [LARGE SCALE GENOMIC DNA]</scope>
</reference>